<dbReference type="EC" id="2.4.2.10" evidence="2 6"/>
<dbReference type="GO" id="GO:0019856">
    <property type="term" value="P:pyrimidine nucleobase biosynthetic process"/>
    <property type="evidence" value="ECO:0007669"/>
    <property type="project" value="TreeGrafter"/>
</dbReference>
<reference evidence="8 9" key="2">
    <citation type="journal article" date="2018" name="J. Invertebr. Pathol.">
        <title>'Candidatus Aquirickettsiella gammari' (Gammaproteobacteria: Legionellales: Coxiellaceae): A bacterial pathogen of the freshwater crustacean Gammarus fossarum (Malacostraca: Amphipoda).</title>
        <authorList>
            <person name="Bojko J."/>
            <person name="Dunn A.M."/>
            <person name="Stebbing P.D."/>
            <person name="van Aerle R."/>
            <person name="Bacela-Spychalska K."/>
            <person name="Bean T.P."/>
            <person name="Urrutia A."/>
            <person name="Stentiford G.D."/>
        </authorList>
    </citation>
    <scope>NUCLEOTIDE SEQUENCE [LARGE SCALE GENOMIC DNA]</scope>
    <source>
        <strain evidence="8">RA15029</strain>
    </source>
</reference>
<dbReference type="SUPFAM" id="SSF53271">
    <property type="entry name" value="PRTase-like"/>
    <property type="match status" value="1"/>
</dbReference>
<evidence type="ECO:0000313" key="8">
    <source>
        <dbReference type="EMBL" id="RDH40768.1"/>
    </source>
</evidence>
<accession>A0A370CIT7</accession>
<comment type="pathway">
    <text evidence="1 6">Pyrimidine metabolism; UMP biosynthesis via de novo pathway; UMP from orotate: step 1/2.</text>
</comment>
<dbReference type="Proteomes" id="UP000226429">
    <property type="component" value="Unassembled WGS sequence"/>
</dbReference>
<dbReference type="InterPro" id="IPR004467">
    <property type="entry name" value="Or_phspho_trans_dom"/>
</dbReference>
<evidence type="ECO:0000256" key="5">
    <source>
        <dbReference type="ARBA" id="ARBA00022975"/>
    </source>
</evidence>
<organism evidence="8 9">
    <name type="scientific">Candidatus Aquirickettsiella gammari</name>
    <dbReference type="NCBI Taxonomy" id="2016198"/>
    <lineage>
        <taxon>Bacteria</taxon>
        <taxon>Pseudomonadati</taxon>
        <taxon>Pseudomonadota</taxon>
        <taxon>Gammaproteobacteria</taxon>
        <taxon>Legionellales</taxon>
        <taxon>Coxiellaceae</taxon>
        <taxon>Candidatus Aquirickettsiella</taxon>
    </lineage>
</organism>
<dbReference type="Gene3D" id="3.40.50.2020">
    <property type="match status" value="1"/>
</dbReference>
<keyword evidence="4 6" id="KW-0808">Transferase</keyword>
<keyword evidence="9" id="KW-1185">Reference proteome</keyword>
<dbReference type="Pfam" id="PF00156">
    <property type="entry name" value="Pribosyltran"/>
    <property type="match status" value="1"/>
</dbReference>
<comment type="caution">
    <text evidence="8">The sequence shown here is derived from an EMBL/GenBank/DDBJ whole genome shotgun (WGS) entry which is preliminary data.</text>
</comment>
<keyword evidence="6" id="KW-0460">Magnesium</keyword>
<protein>
    <recommendedName>
        <fullName evidence="2 6">Orotate phosphoribosyltransferase</fullName>
        <shortName evidence="6">OPRT</shortName>
        <shortName evidence="6">OPRTase</shortName>
        <ecNumber evidence="2 6">2.4.2.10</ecNumber>
    </recommendedName>
</protein>
<evidence type="ECO:0000259" key="7">
    <source>
        <dbReference type="Pfam" id="PF00156"/>
    </source>
</evidence>
<dbReference type="InterPro" id="IPR023031">
    <property type="entry name" value="OPRT"/>
</dbReference>
<feature type="binding site" evidence="6">
    <location>
        <position position="148"/>
    </location>
    <ligand>
        <name>orotate</name>
        <dbReference type="ChEBI" id="CHEBI:30839"/>
    </ligand>
</feature>
<evidence type="ECO:0000256" key="3">
    <source>
        <dbReference type="ARBA" id="ARBA00022676"/>
    </source>
</evidence>
<comment type="catalytic activity">
    <reaction evidence="6">
        <text>orotidine 5'-phosphate + diphosphate = orotate + 5-phospho-alpha-D-ribose 1-diphosphate</text>
        <dbReference type="Rhea" id="RHEA:10380"/>
        <dbReference type="ChEBI" id="CHEBI:30839"/>
        <dbReference type="ChEBI" id="CHEBI:33019"/>
        <dbReference type="ChEBI" id="CHEBI:57538"/>
        <dbReference type="ChEBI" id="CHEBI:58017"/>
        <dbReference type="EC" id="2.4.2.10"/>
    </reaction>
</comment>
<proteinExistence type="inferred from homology"/>
<feature type="binding site" description="in other chain" evidence="6">
    <location>
        <begin position="116"/>
        <end position="124"/>
    </location>
    <ligand>
        <name>5-phospho-alpha-D-ribose 1-diphosphate</name>
        <dbReference type="ChEBI" id="CHEBI:58017"/>
        <note>ligand shared between dimeric partners</note>
    </ligand>
</feature>
<dbReference type="CDD" id="cd06223">
    <property type="entry name" value="PRTases_typeI"/>
    <property type="match status" value="1"/>
</dbReference>
<dbReference type="InterPro" id="IPR029057">
    <property type="entry name" value="PRTase-like"/>
</dbReference>
<feature type="binding site" description="in other chain" evidence="6">
    <location>
        <position position="91"/>
    </location>
    <ligand>
        <name>5-phospho-alpha-D-ribose 1-diphosphate</name>
        <dbReference type="ChEBI" id="CHEBI:58017"/>
        <note>ligand shared between dimeric partners</note>
    </ligand>
</feature>
<dbReference type="HAMAP" id="MF_01208">
    <property type="entry name" value="PyrE"/>
    <property type="match status" value="1"/>
</dbReference>
<comment type="function">
    <text evidence="6">Catalyzes the transfer of a ribosyl phosphate group from 5-phosphoribose 1-diphosphate to orotate, leading to the formation of orotidine monophosphate (OMP).</text>
</comment>
<feature type="binding site" evidence="6">
    <location>
        <position position="90"/>
    </location>
    <ligand>
        <name>5-phospho-alpha-D-ribose 1-diphosphate</name>
        <dbReference type="ChEBI" id="CHEBI:58017"/>
        <note>ligand shared between dimeric partners</note>
    </ligand>
</feature>
<dbReference type="GO" id="GO:0000287">
    <property type="term" value="F:magnesium ion binding"/>
    <property type="evidence" value="ECO:0007669"/>
    <property type="project" value="UniProtKB-UniRule"/>
</dbReference>
<comment type="cofactor">
    <cofactor evidence="6">
        <name>Mg(2+)</name>
        <dbReference type="ChEBI" id="CHEBI:18420"/>
    </cofactor>
</comment>
<keyword evidence="3 6" id="KW-0328">Glycosyltransferase</keyword>
<dbReference type="PANTHER" id="PTHR19278">
    <property type="entry name" value="OROTATE PHOSPHORIBOSYLTRANSFERASE"/>
    <property type="match status" value="1"/>
</dbReference>
<evidence type="ECO:0000256" key="2">
    <source>
        <dbReference type="ARBA" id="ARBA00011971"/>
    </source>
</evidence>
<feature type="binding site" description="in other chain" evidence="6">
    <location>
        <position position="24"/>
    </location>
    <ligand>
        <name>5-phospho-alpha-D-ribose 1-diphosphate</name>
        <dbReference type="ChEBI" id="CHEBI:58017"/>
        <note>ligand shared between dimeric partners</note>
    </ligand>
</feature>
<name>A0A370CIT7_9COXI</name>
<dbReference type="AlphaFoldDB" id="A0A370CIT7"/>
<dbReference type="GO" id="GO:0044205">
    <property type="term" value="P:'de novo' UMP biosynthetic process"/>
    <property type="evidence" value="ECO:0007669"/>
    <property type="project" value="UniProtKB-UniRule"/>
</dbReference>
<reference evidence="8 9" key="1">
    <citation type="journal article" date="2017" name="Int. J. Syst. Evol. Microbiol.">
        <title>Aquarickettsiella crustaci n. gen. n. sp. (Gammaproteobacteria: Legionellales: Coxiellaceae); a bacterial pathogen of the freshwater crustacean: Gammarus fossarum (Malacostraca: Amphipoda).</title>
        <authorList>
            <person name="Bojko J."/>
            <person name="Dunn A.M."/>
            <person name="Stebbing P.D."/>
            <person name="Van Aerle R."/>
            <person name="Bacela-Spychalska K."/>
            <person name="Bean T.P."/>
            <person name="Stentiford G.D."/>
        </authorList>
    </citation>
    <scope>NUCLEOTIDE SEQUENCE [LARGE SCALE GENOMIC DNA]</scope>
    <source>
        <strain evidence="8">RA15029</strain>
    </source>
</reference>
<comment type="caution">
    <text evidence="6">Lacks conserved residue(s) required for the propagation of feature annotation.</text>
</comment>
<dbReference type="GO" id="GO:0004588">
    <property type="term" value="F:orotate phosphoribosyltransferase activity"/>
    <property type="evidence" value="ECO:0007669"/>
    <property type="project" value="UniProtKB-UniRule"/>
</dbReference>
<dbReference type="EMBL" id="NMOS02000004">
    <property type="protein sequence ID" value="RDH40768.1"/>
    <property type="molecule type" value="Genomic_DNA"/>
</dbReference>
<evidence type="ECO:0000256" key="4">
    <source>
        <dbReference type="ARBA" id="ARBA00022679"/>
    </source>
</evidence>
<keyword evidence="5 6" id="KW-0665">Pyrimidine biosynthesis</keyword>
<evidence type="ECO:0000256" key="6">
    <source>
        <dbReference type="HAMAP-Rule" id="MF_01208"/>
    </source>
</evidence>
<evidence type="ECO:0000256" key="1">
    <source>
        <dbReference type="ARBA" id="ARBA00004889"/>
    </source>
</evidence>
<dbReference type="UniPathway" id="UPA00070">
    <property type="reaction ID" value="UER00119"/>
</dbReference>
<dbReference type="InterPro" id="IPR000836">
    <property type="entry name" value="PRTase_dom"/>
</dbReference>
<sequence length="175" mass="19200">MQKKALLASLIDIKVIKLGEFRLRSGDISPIYIDLRTLISYPLLLRAVAQALWDCVKDIKPGLLCGVPYTALPLATCIALEQNLPMLICRKEAKAYGTKKQVEGIFKPGENCLIIEDVITTGASVLKVADTLINEGLQVTDIAVLVDRQQGGRETILAAGYRLQAVFGLDELYKK</sequence>
<feature type="domain" description="Phosphoribosyltransferase" evidence="7">
    <location>
        <begin position="42"/>
        <end position="153"/>
    </location>
</feature>
<feature type="binding site" evidence="6">
    <location>
        <position position="94"/>
    </location>
    <ligand>
        <name>5-phospho-alpha-D-ribose 1-diphosphate</name>
        <dbReference type="ChEBI" id="CHEBI:58017"/>
        <note>ligand shared between dimeric partners</note>
    </ligand>
</feature>
<comment type="similarity">
    <text evidence="6">Belongs to the purine/pyrimidine phosphoribosyltransferase family. PyrE subfamily.</text>
</comment>
<dbReference type="NCBIfam" id="TIGR00336">
    <property type="entry name" value="pyrE"/>
    <property type="match status" value="1"/>
</dbReference>
<gene>
    <name evidence="6" type="primary">pyrE</name>
    <name evidence="8" type="ORF">CFE62_002240</name>
</gene>
<comment type="subunit">
    <text evidence="6">Homodimer.</text>
</comment>
<dbReference type="GO" id="GO:0004590">
    <property type="term" value="F:orotidine-5'-phosphate decarboxylase activity"/>
    <property type="evidence" value="ECO:0007669"/>
    <property type="project" value="TreeGrafter"/>
</dbReference>
<feature type="binding site" evidence="6">
    <location>
        <position position="120"/>
    </location>
    <ligand>
        <name>orotate</name>
        <dbReference type="ChEBI" id="CHEBI:30839"/>
    </ligand>
</feature>
<evidence type="ECO:0000313" key="9">
    <source>
        <dbReference type="Proteomes" id="UP000226429"/>
    </source>
</evidence>
<dbReference type="PANTHER" id="PTHR19278:SF9">
    <property type="entry name" value="URIDINE 5'-MONOPHOSPHATE SYNTHASE"/>
    <property type="match status" value="1"/>
</dbReference>